<protein>
    <recommendedName>
        <fullName evidence="3">Very-short-patch-repair endonuclease</fullName>
    </recommendedName>
</protein>
<dbReference type="Proteomes" id="UP000281738">
    <property type="component" value="Unassembled WGS sequence"/>
</dbReference>
<proteinExistence type="predicted"/>
<dbReference type="RefSeq" id="WP_123388974.1">
    <property type="nucleotide sequence ID" value="NZ_RKHO01000001.1"/>
</dbReference>
<organism evidence="1 2">
    <name type="scientific">Nocardioides aurantiacus</name>
    <dbReference type="NCBI Taxonomy" id="86796"/>
    <lineage>
        <taxon>Bacteria</taxon>
        <taxon>Bacillati</taxon>
        <taxon>Actinomycetota</taxon>
        <taxon>Actinomycetes</taxon>
        <taxon>Propionibacteriales</taxon>
        <taxon>Nocardioidaceae</taxon>
        <taxon>Nocardioides</taxon>
    </lineage>
</organism>
<dbReference type="OrthoDB" id="3209715at2"/>
<dbReference type="EMBL" id="RKHO01000001">
    <property type="protein sequence ID" value="ROR89684.1"/>
    <property type="molecule type" value="Genomic_DNA"/>
</dbReference>
<reference evidence="1 2" key="1">
    <citation type="submission" date="2018-11" db="EMBL/GenBank/DDBJ databases">
        <title>Sequencing the genomes of 1000 actinobacteria strains.</title>
        <authorList>
            <person name="Klenk H.-P."/>
        </authorList>
    </citation>
    <scope>NUCLEOTIDE SEQUENCE [LARGE SCALE GENOMIC DNA]</scope>
    <source>
        <strain evidence="1 2">DSM 12652</strain>
    </source>
</reference>
<evidence type="ECO:0000313" key="2">
    <source>
        <dbReference type="Proteomes" id="UP000281738"/>
    </source>
</evidence>
<accession>A0A3N2CQT1</accession>
<dbReference type="AlphaFoldDB" id="A0A3N2CQT1"/>
<evidence type="ECO:0000313" key="1">
    <source>
        <dbReference type="EMBL" id="ROR89684.1"/>
    </source>
</evidence>
<gene>
    <name evidence="1" type="ORF">EDD33_0513</name>
</gene>
<name>A0A3N2CQT1_9ACTN</name>
<evidence type="ECO:0008006" key="3">
    <source>
        <dbReference type="Google" id="ProtNLM"/>
    </source>
</evidence>
<sequence length="309" mass="34507">MDDLVIARLAAAQSGLVARRQLRALGCDHKRVRNQLAARRWAERSSTVVSTFTGPLDREATRWLGPLHVGGDAVVGGLSALEVRGLRGWQRDEVSVLVDDEVLVEDLPGVVFTRTRRTLARFRDRTSVLPLARVEPAALLFAGYDRSVRTAQGLLAAVVQQRLTTPTLLLDELVSMRPLRRAALFRGVLRDIEGGAQSLAELDLGRLCRRHGVAPPHRQRRRRDSAGRLRFLDCEWRLADDSVLVLEIDGGFHMEVAHWEDDMTRQRRLSGPGRVIVRCSSRELRDEPEAVFDDLAALGLPGRESQRAS</sequence>
<comment type="caution">
    <text evidence="1">The sequence shown here is derived from an EMBL/GenBank/DDBJ whole genome shotgun (WGS) entry which is preliminary data.</text>
</comment>
<keyword evidence="2" id="KW-1185">Reference proteome</keyword>